<reference evidence="2" key="2">
    <citation type="submission" date="2023-05" db="EMBL/GenBank/DDBJ databases">
        <authorList>
            <consortium name="Lawrence Berkeley National Laboratory"/>
            <person name="Steindorff A."/>
            <person name="Hensen N."/>
            <person name="Bonometti L."/>
            <person name="Westerberg I."/>
            <person name="Brannstrom I.O."/>
            <person name="Guillou S."/>
            <person name="Cros-Aarteil S."/>
            <person name="Calhoun S."/>
            <person name="Haridas S."/>
            <person name="Kuo A."/>
            <person name="Mondo S."/>
            <person name="Pangilinan J."/>
            <person name="Riley R."/>
            <person name="Labutti K."/>
            <person name="Andreopoulos B."/>
            <person name="Lipzen A."/>
            <person name="Chen C."/>
            <person name="Yanf M."/>
            <person name="Daum C."/>
            <person name="Ng V."/>
            <person name="Clum A."/>
            <person name="Ohm R."/>
            <person name="Martin F."/>
            <person name="Silar P."/>
            <person name="Natvig D."/>
            <person name="Lalanne C."/>
            <person name="Gautier V."/>
            <person name="Ament-Velasquez S.L."/>
            <person name="Kruys A."/>
            <person name="Hutchinson M.I."/>
            <person name="Powell A.J."/>
            <person name="Barry K."/>
            <person name="Miller A.N."/>
            <person name="Grigoriev I.V."/>
            <person name="Debuchy R."/>
            <person name="Gladieux P."/>
            <person name="Thoren M.H."/>
            <person name="Johannesson H."/>
        </authorList>
    </citation>
    <scope>NUCLEOTIDE SEQUENCE</scope>
    <source>
        <strain evidence="2">PSN293</strain>
    </source>
</reference>
<protein>
    <submittedName>
        <fullName evidence="2">Uncharacterized protein</fullName>
    </submittedName>
</protein>
<dbReference type="EMBL" id="MU858079">
    <property type="protein sequence ID" value="KAK4215449.1"/>
    <property type="molecule type" value="Genomic_DNA"/>
</dbReference>
<dbReference type="Proteomes" id="UP001301769">
    <property type="component" value="Unassembled WGS sequence"/>
</dbReference>
<feature type="compositionally biased region" description="Basic and acidic residues" evidence="1">
    <location>
        <begin position="270"/>
        <end position="279"/>
    </location>
</feature>
<reference evidence="2" key="1">
    <citation type="journal article" date="2023" name="Mol. Phylogenet. Evol.">
        <title>Genome-scale phylogeny and comparative genomics of the fungal order Sordariales.</title>
        <authorList>
            <person name="Hensen N."/>
            <person name="Bonometti L."/>
            <person name="Westerberg I."/>
            <person name="Brannstrom I.O."/>
            <person name="Guillou S."/>
            <person name="Cros-Aarteil S."/>
            <person name="Calhoun S."/>
            <person name="Haridas S."/>
            <person name="Kuo A."/>
            <person name="Mondo S."/>
            <person name="Pangilinan J."/>
            <person name="Riley R."/>
            <person name="LaButti K."/>
            <person name="Andreopoulos B."/>
            <person name="Lipzen A."/>
            <person name="Chen C."/>
            <person name="Yan M."/>
            <person name="Daum C."/>
            <person name="Ng V."/>
            <person name="Clum A."/>
            <person name="Steindorff A."/>
            <person name="Ohm R.A."/>
            <person name="Martin F."/>
            <person name="Silar P."/>
            <person name="Natvig D.O."/>
            <person name="Lalanne C."/>
            <person name="Gautier V."/>
            <person name="Ament-Velasquez S.L."/>
            <person name="Kruys A."/>
            <person name="Hutchinson M.I."/>
            <person name="Powell A.J."/>
            <person name="Barry K."/>
            <person name="Miller A.N."/>
            <person name="Grigoriev I.V."/>
            <person name="Debuchy R."/>
            <person name="Gladieux P."/>
            <person name="Hiltunen Thoren M."/>
            <person name="Johannesson H."/>
        </authorList>
    </citation>
    <scope>NUCLEOTIDE SEQUENCE</scope>
    <source>
        <strain evidence="2">PSN293</strain>
    </source>
</reference>
<accession>A0AAN6YA19</accession>
<dbReference type="AlphaFoldDB" id="A0AAN6YA19"/>
<feature type="compositionally biased region" description="Low complexity" evidence="1">
    <location>
        <begin position="251"/>
        <end position="269"/>
    </location>
</feature>
<feature type="region of interest" description="Disordered" evidence="1">
    <location>
        <begin position="1"/>
        <end position="21"/>
    </location>
</feature>
<evidence type="ECO:0000313" key="3">
    <source>
        <dbReference type="Proteomes" id="UP001301769"/>
    </source>
</evidence>
<proteinExistence type="predicted"/>
<sequence length="321" mass="34121">MSNQEEPVISPVPTTKTEDDVPDSVPTIAILMEYESMRYGNSLNAKAVIKHIRDVEVNSKEWYSGLYEKTLMEARGHLDKAKQALSAAQLYAEEWKKIKDLKKKGCKCFDEPTPGNAPTAAEVERFRFATGVAEAMAAVTSSTHNADNALEGGKARSAGATQVTFAITITIALAPALESTSPKSSLLFAINPRPANQCSYLTGELQDGLEPPKNSTRSRGYRRRYASLEPAAAPAAPAPTALTASAGLAAPAEPTAPAAPAAPAQLALPTKEEDYKNEGEEAAAEEEEAEKEVAAEEEVNEEETDKEDAAAEAAVTLLGMA</sequence>
<name>A0AAN6YA19_9PEZI</name>
<gene>
    <name evidence="2" type="ORF">QBC37DRAFT_398543</name>
</gene>
<evidence type="ECO:0000313" key="2">
    <source>
        <dbReference type="EMBL" id="KAK4215449.1"/>
    </source>
</evidence>
<evidence type="ECO:0000256" key="1">
    <source>
        <dbReference type="SAM" id="MobiDB-lite"/>
    </source>
</evidence>
<feature type="compositionally biased region" description="Acidic residues" evidence="1">
    <location>
        <begin position="280"/>
        <end position="306"/>
    </location>
</feature>
<organism evidence="2 3">
    <name type="scientific">Rhypophila decipiens</name>
    <dbReference type="NCBI Taxonomy" id="261697"/>
    <lineage>
        <taxon>Eukaryota</taxon>
        <taxon>Fungi</taxon>
        <taxon>Dikarya</taxon>
        <taxon>Ascomycota</taxon>
        <taxon>Pezizomycotina</taxon>
        <taxon>Sordariomycetes</taxon>
        <taxon>Sordariomycetidae</taxon>
        <taxon>Sordariales</taxon>
        <taxon>Naviculisporaceae</taxon>
        <taxon>Rhypophila</taxon>
    </lineage>
</organism>
<comment type="caution">
    <text evidence="2">The sequence shown here is derived from an EMBL/GenBank/DDBJ whole genome shotgun (WGS) entry which is preliminary data.</text>
</comment>
<keyword evidence="3" id="KW-1185">Reference proteome</keyword>
<feature type="region of interest" description="Disordered" evidence="1">
    <location>
        <begin position="251"/>
        <end position="309"/>
    </location>
</feature>